<dbReference type="AlphaFoldDB" id="A0A6S6TEU9"/>
<dbReference type="EMBL" id="CACVAU010000055">
    <property type="protein sequence ID" value="CAA6819332.1"/>
    <property type="molecule type" value="Genomic_DNA"/>
</dbReference>
<dbReference type="PROSITE" id="PS50206">
    <property type="entry name" value="RHODANESE_3"/>
    <property type="match status" value="1"/>
</dbReference>
<dbReference type="Gene3D" id="3.40.250.10">
    <property type="entry name" value="Rhodanese-like domain"/>
    <property type="match status" value="1"/>
</dbReference>
<proteinExistence type="predicted"/>
<dbReference type="SUPFAM" id="SSF52821">
    <property type="entry name" value="Rhodanese/Cell cycle control phosphatase"/>
    <property type="match status" value="1"/>
</dbReference>
<reference evidence="2" key="1">
    <citation type="submission" date="2020-01" db="EMBL/GenBank/DDBJ databases">
        <authorList>
            <person name="Meier V. D."/>
            <person name="Meier V D."/>
        </authorList>
    </citation>
    <scope>NUCLEOTIDE SEQUENCE</scope>
    <source>
        <strain evidence="2">HLG_WM_MAG_05</strain>
    </source>
</reference>
<organism evidence="2">
    <name type="scientific">uncultured Sulfurovum sp</name>
    <dbReference type="NCBI Taxonomy" id="269237"/>
    <lineage>
        <taxon>Bacteria</taxon>
        <taxon>Pseudomonadati</taxon>
        <taxon>Campylobacterota</taxon>
        <taxon>Epsilonproteobacteria</taxon>
        <taxon>Campylobacterales</taxon>
        <taxon>Sulfurovaceae</taxon>
        <taxon>Sulfurovum</taxon>
        <taxon>environmental samples</taxon>
    </lineage>
</organism>
<dbReference type="Pfam" id="PF00581">
    <property type="entry name" value="Rhodanese"/>
    <property type="match status" value="1"/>
</dbReference>
<name>A0A6S6TEU9_9BACT</name>
<dbReference type="SMART" id="SM00450">
    <property type="entry name" value="RHOD"/>
    <property type="match status" value="1"/>
</dbReference>
<evidence type="ECO:0000259" key="1">
    <source>
        <dbReference type="PROSITE" id="PS50206"/>
    </source>
</evidence>
<accession>A0A6S6TEU9</accession>
<protein>
    <submittedName>
        <fullName evidence="2">Rhodanese-like domain-containing protein</fullName>
    </submittedName>
</protein>
<feature type="domain" description="Rhodanese" evidence="1">
    <location>
        <begin position="91"/>
        <end position="218"/>
    </location>
</feature>
<evidence type="ECO:0000313" key="2">
    <source>
        <dbReference type="EMBL" id="CAA6819332.1"/>
    </source>
</evidence>
<dbReference type="CDD" id="cd00158">
    <property type="entry name" value="RHOD"/>
    <property type="match status" value="1"/>
</dbReference>
<sequence length="220" mass="25275">MAEVQRNGLTIVDEKGKQLTIDRERNASCTERNVTPKALFSGNLAGETVLDVCKKTFVTQVGVLQPIKLGKGLETVGELEVLIHIKNAQKSPDEYALIDARTKKWFEQMTIPTSINIPFNTIAYEEDKEEEDFDSEDEYNEYKEDYTKLFKLLNVKIVEDELDFSKAKSLVLFCNGSWCSQSPNAIYKLVNMGYPEEKLLWYRGGVQDWLIYDFTMTRSK</sequence>
<dbReference type="InterPro" id="IPR036873">
    <property type="entry name" value="Rhodanese-like_dom_sf"/>
</dbReference>
<dbReference type="InterPro" id="IPR001763">
    <property type="entry name" value="Rhodanese-like_dom"/>
</dbReference>
<gene>
    <name evidence="2" type="ORF">HELGO_WM5012</name>
</gene>